<organism evidence="1 2">
    <name type="scientific">Candidatus Shapirobacteria bacterium CG11_big_fil_rev_8_21_14_0_20_40_12</name>
    <dbReference type="NCBI Taxonomy" id="1974889"/>
    <lineage>
        <taxon>Bacteria</taxon>
        <taxon>Candidatus Shapironibacteriota</taxon>
    </lineage>
</organism>
<gene>
    <name evidence="1" type="ORF">COV89_03755</name>
</gene>
<sequence length="69" mass="7624">MSETITRLEGEIRGSLLNQGKEEIISGGYKISVKENDQIEITELPPLNLEQLELPLNTQSEKSKKGGTP</sequence>
<dbReference type="AlphaFoldDB" id="A0A2H0KF01"/>
<evidence type="ECO:0000313" key="1">
    <source>
        <dbReference type="EMBL" id="PIQ69838.1"/>
    </source>
</evidence>
<accession>A0A2H0KF01</accession>
<comment type="caution">
    <text evidence="1">The sequence shown here is derived from an EMBL/GenBank/DDBJ whole genome shotgun (WGS) entry which is preliminary data.</text>
</comment>
<reference evidence="1 2" key="1">
    <citation type="submission" date="2017-09" db="EMBL/GenBank/DDBJ databases">
        <title>Depth-based differentiation of microbial function through sediment-hosted aquifers and enrichment of novel symbionts in the deep terrestrial subsurface.</title>
        <authorList>
            <person name="Probst A.J."/>
            <person name="Ladd B."/>
            <person name="Jarett J.K."/>
            <person name="Geller-Mcgrath D.E."/>
            <person name="Sieber C.M."/>
            <person name="Emerson J.B."/>
            <person name="Anantharaman K."/>
            <person name="Thomas B.C."/>
            <person name="Malmstrom R."/>
            <person name="Stieglmeier M."/>
            <person name="Klingl A."/>
            <person name="Woyke T."/>
            <person name="Ryan C.M."/>
            <person name="Banfield J.F."/>
        </authorList>
    </citation>
    <scope>NUCLEOTIDE SEQUENCE [LARGE SCALE GENOMIC DNA]</scope>
    <source>
        <strain evidence="1">CG11_big_fil_rev_8_21_14_0_20_40_12</strain>
    </source>
</reference>
<dbReference type="EMBL" id="PCVI01000060">
    <property type="protein sequence ID" value="PIQ69838.1"/>
    <property type="molecule type" value="Genomic_DNA"/>
</dbReference>
<protein>
    <submittedName>
        <fullName evidence="1">Uncharacterized protein</fullName>
    </submittedName>
</protein>
<evidence type="ECO:0000313" key="2">
    <source>
        <dbReference type="Proteomes" id="UP000231371"/>
    </source>
</evidence>
<name>A0A2H0KF01_9BACT</name>
<proteinExistence type="predicted"/>
<dbReference type="Proteomes" id="UP000231371">
    <property type="component" value="Unassembled WGS sequence"/>
</dbReference>